<dbReference type="InterPro" id="IPR013783">
    <property type="entry name" value="Ig-like_fold"/>
</dbReference>
<evidence type="ECO:0000313" key="13">
    <source>
        <dbReference type="EMBL" id="EEN70101.1"/>
    </source>
</evidence>
<dbReference type="PANTHER" id="PTHR46312:SF2">
    <property type="entry name" value="NUCLEOTIDE-BINDING OLIGOMERIZATION DOMAIN-CONTAINING PROTEIN 2-LIKE"/>
    <property type="match status" value="1"/>
</dbReference>
<keyword evidence="8" id="KW-0812">Transmembrane</keyword>
<organism evidence="13">
    <name type="scientific">Branchiostoma floridae</name>
    <name type="common">Florida lancelet</name>
    <name type="synonym">Amphioxus</name>
    <dbReference type="NCBI Taxonomy" id="7739"/>
    <lineage>
        <taxon>Eukaryota</taxon>
        <taxon>Metazoa</taxon>
        <taxon>Chordata</taxon>
        <taxon>Cephalochordata</taxon>
        <taxon>Leptocardii</taxon>
        <taxon>Amphioxiformes</taxon>
        <taxon>Branchiostomatidae</taxon>
        <taxon>Branchiostoma</taxon>
    </lineage>
</organism>
<dbReference type="InterPro" id="IPR032675">
    <property type="entry name" value="LRR_dom_sf"/>
</dbReference>
<dbReference type="InterPro" id="IPR000488">
    <property type="entry name" value="Death_dom"/>
</dbReference>
<keyword evidence="8" id="KW-1133">Transmembrane helix</keyword>
<accession>C3XQ80</accession>
<dbReference type="SMART" id="SM00409">
    <property type="entry name" value="IG"/>
    <property type="match status" value="2"/>
</dbReference>
<reference evidence="13" key="1">
    <citation type="journal article" date="2008" name="Nature">
        <title>The amphioxus genome and the evolution of the chordate karyotype.</title>
        <authorList>
            <consortium name="US DOE Joint Genome Institute (JGI-PGF)"/>
            <person name="Putnam N.H."/>
            <person name="Butts T."/>
            <person name="Ferrier D.E.K."/>
            <person name="Furlong R.F."/>
            <person name="Hellsten U."/>
            <person name="Kawashima T."/>
            <person name="Robinson-Rechavi M."/>
            <person name="Shoguchi E."/>
            <person name="Terry A."/>
            <person name="Yu J.-K."/>
            <person name="Benito-Gutierrez E.L."/>
            <person name="Dubchak I."/>
            <person name="Garcia-Fernandez J."/>
            <person name="Gibson-Brown J.J."/>
            <person name="Grigoriev I.V."/>
            <person name="Horton A.C."/>
            <person name="de Jong P.J."/>
            <person name="Jurka J."/>
            <person name="Kapitonov V.V."/>
            <person name="Kohara Y."/>
            <person name="Kuroki Y."/>
            <person name="Lindquist E."/>
            <person name="Lucas S."/>
            <person name="Osoegawa K."/>
            <person name="Pennacchio L.A."/>
            <person name="Salamov A.A."/>
            <person name="Satou Y."/>
            <person name="Sauka-Spengler T."/>
            <person name="Schmutz J."/>
            <person name="Shin-I T."/>
            <person name="Toyoda A."/>
            <person name="Bronner-Fraser M."/>
            <person name="Fujiyama A."/>
            <person name="Holland L.Z."/>
            <person name="Holland P.W.H."/>
            <person name="Satoh N."/>
            <person name="Rokhsar D.S."/>
        </authorList>
    </citation>
    <scope>NUCLEOTIDE SEQUENCE [LARGE SCALE GENOMIC DNA]</scope>
    <source>
        <strain evidence="13">S238N-H82</strain>
        <tissue evidence="13">Testes</tissue>
    </source>
</reference>
<evidence type="ECO:0000256" key="7">
    <source>
        <dbReference type="SAM" id="MobiDB-lite"/>
    </source>
</evidence>
<dbReference type="Gene3D" id="2.30.30.40">
    <property type="entry name" value="SH3 Domains"/>
    <property type="match status" value="1"/>
</dbReference>
<dbReference type="Gene3D" id="2.60.40.10">
    <property type="entry name" value="Immunoglobulins"/>
    <property type="match status" value="2"/>
</dbReference>
<dbReference type="GO" id="GO:0005524">
    <property type="term" value="F:ATP binding"/>
    <property type="evidence" value="ECO:0007669"/>
    <property type="project" value="UniProtKB-KW"/>
</dbReference>
<evidence type="ECO:0000256" key="2">
    <source>
        <dbReference type="ARBA" id="ARBA00022729"/>
    </source>
</evidence>
<dbReference type="SUPFAM" id="SSF50044">
    <property type="entry name" value="SH3-domain"/>
    <property type="match status" value="1"/>
</dbReference>
<dbReference type="CDD" id="cd00174">
    <property type="entry name" value="SH3"/>
    <property type="match status" value="1"/>
</dbReference>
<dbReference type="eggNOG" id="KOG4308">
    <property type="taxonomic scope" value="Eukaryota"/>
</dbReference>
<feature type="transmembrane region" description="Helical" evidence="8">
    <location>
        <begin position="1463"/>
        <end position="1488"/>
    </location>
</feature>
<dbReference type="InterPro" id="IPR007110">
    <property type="entry name" value="Ig-like_dom"/>
</dbReference>
<keyword evidence="3" id="KW-0547">Nucleotide-binding</keyword>
<feature type="domain" description="Ig-like" evidence="11">
    <location>
        <begin position="1363"/>
        <end position="1449"/>
    </location>
</feature>
<dbReference type="Pfam" id="PF05729">
    <property type="entry name" value="NACHT"/>
    <property type="match status" value="1"/>
</dbReference>
<evidence type="ECO:0000259" key="9">
    <source>
        <dbReference type="PROSITE" id="PS50002"/>
    </source>
</evidence>
<dbReference type="InterPro" id="IPR011029">
    <property type="entry name" value="DEATH-like_dom_sf"/>
</dbReference>
<evidence type="ECO:0000259" key="12">
    <source>
        <dbReference type="PROSITE" id="PS50837"/>
    </source>
</evidence>
<keyword evidence="5" id="KW-1015">Disulfide bond</keyword>
<feature type="domain" description="Ig-like" evidence="11">
    <location>
        <begin position="1236"/>
        <end position="1358"/>
    </location>
</feature>
<dbReference type="SMART" id="SM00368">
    <property type="entry name" value="LRR_RI"/>
    <property type="match status" value="6"/>
</dbReference>
<evidence type="ECO:0000256" key="4">
    <source>
        <dbReference type="ARBA" id="ARBA00022840"/>
    </source>
</evidence>
<dbReference type="InterPro" id="IPR007111">
    <property type="entry name" value="NACHT_NTPase"/>
</dbReference>
<evidence type="ECO:0000259" key="11">
    <source>
        <dbReference type="PROSITE" id="PS50835"/>
    </source>
</evidence>
<dbReference type="CDD" id="cd01670">
    <property type="entry name" value="Death"/>
    <property type="match status" value="1"/>
</dbReference>
<dbReference type="InterPro" id="IPR013151">
    <property type="entry name" value="Immunoglobulin_dom"/>
</dbReference>
<dbReference type="InterPro" id="IPR003599">
    <property type="entry name" value="Ig_sub"/>
</dbReference>
<dbReference type="SUPFAM" id="SSF48726">
    <property type="entry name" value="Immunoglobulin"/>
    <property type="match status" value="2"/>
</dbReference>
<dbReference type="InParanoid" id="C3XQ80"/>
<dbReference type="InterPro" id="IPR036028">
    <property type="entry name" value="SH3-like_dom_sf"/>
</dbReference>
<evidence type="ECO:0000256" key="3">
    <source>
        <dbReference type="ARBA" id="ARBA00022741"/>
    </source>
</evidence>
<dbReference type="PANTHER" id="PTHR46312">
    <property type="entry name" value="NACHT DOMAIN-CONTAINING PROTEIN"/>
    <property type="match status" value="1"/>
</dbReference>
<dbReference type="PROSITE" id="PS50835">
    <property type="entry name" value="IG_LIKE"/>
    <property type="match status" value="2"/>
</dbReference>
<feature type="domain" description="SH3" evidence="9">
    <location>
        <begin position="1557"/>
        <end position="1616"/>
    </location>
</feature>
<dbReference type="PROSITE" id="PS50002">
    <property type="entry name" value="SH3"/>
    <property type="match status" value="1"/>
</dbReference>
<dbReference type="SMART" id="SM00408">
    <property type="entry name" value="IGc2"/>
    <property type="match status" value="2"/>
</dbReference>
<dbReference type="PROSITE" id="PS50017">
    <property type="entry name" value="DEATH_DOMAIN"/>
    <property type="match status" value="1"/>
</dbReference>
<sequence>MAEGQGSSDTGVRRFFYFTKEKVSSDWKDLAFHLEFEQADIDNIAGRNPDDKSRCMDLLEEWLKCKGERATMEVLMEALSKASLQSTVDGLKKEFPEIPPRLPIVVEILAQVKPTVKTPKQLLNYAKARGFLDITAITDETLGLLEQIKPEIKTIKDLLDTTKAIRKLQETRGVRVTDVKMGSLVFYLQCTDLEGLGELWFMYKRGELDNLLHGSLVSEETLQHLCAETISVKAAINLEDFRKALLYLLNRSVFQERCAPRLPREFPIYQPTHATSDVLRVTLNHLDQEDLPDSWGERHAREMPLQEDGKDHLSSKFDKMQIGDAFLGSIRKHYELRLTKFKPLIWNDNFALTIGDIFTELDFSSAKVKKLDDLFNSSTNGQSRSAARRCILIEAEPGGGKTTFMTKEALDAVSQKTELGKRHDIVLLIRLREVKEGETIEEIVWDQCVDETTEGVDVQSIKTILQRNQSRVLFLLDGYDELQPEARADRQAIPKLLSGKVYPNSTIVITSRPAAGVQQHTQPDCCASIIGFTFRHHCKREGVDMPTDGIPSDLADALLQLGKLALEALLRKETQLDIAEVERQNVNWELMLKLGVVFSEASASKLHPRKQLTFAHKMMQEFLAGRYVASVVLNQDIRDLLKITSMSNVLEHSNLLQFACGSSDSRAAQAVMEGLANLSSKEYEGLQVENITKLDWPWIPKPEVRNDYNAFARLCLGILNENMDPGVLQAVRRALPFMVSHNAINSREHAALKYYIQNIPPSAQSLQQMALEMGGPSQFVTAQVLQFLEQTFPSPTPGLLLDLSMSGIFLGAPELTERLVSVLKHVPGLRRLDLSETYQFAPSLQPIIDAFSHMPMLEELDLSWMELGDAEIEVVQEGLKRLPHLAVLHFKANIYEQEITITAKGMSILAPSMRKLTGLRELDISCNAIGDKGMEHLVDVLPIFTAMQILILAQVGMSITGMRKLVRALRYLTGLLKLDISENHIGDIGLECLADILPGLIAIKVLKLSETGIGDKGMSALVKALPYLMELQVLDVSNNQIGDSEIVALVQTLCRSSTLDIEQTPLGDKRQALVGSHVQELDFSENTGVTAAGLERVSHTITLPALTTLKMSTYPETLTHLPDSSAMAVVEALPRLPALERLHLGYITMDPVGFKAVVQAAEEHPTLRELWYTKEGVPEGADTSAHCLTWSTTLERCADIVDTSKIFFTSLPSRRHDWPICRLQMGSCHGADDARPRLTSAEVTVSLAQSDLRLDVPTKVSTIVGDPVTIPATFRTTRRIMSILWSKSGKENARQPVMSSYPIADTTEAHAGFDTKFSGGTLQNPNLVIRHVTRGDAGRYRCIVDHVIKSASAALNLQVLYAASVISVSDSRTAVISESVTLQCTADGNPPPNVTWTRNGLPVRSSTRSLSRDVRLSSVVLPNVQLNASGTYVCTASNSVGKSDVKSLQLVVEEYSMDEKSSMIAILVGALAGGLWLIICLVLAVYFFRRRREREEKKKFSFYYNMGRRGQETINKKLQEDTLDSGRHPNPQVPAKPMLPTAPNAGIETLRRTKKQRERRYAKAMYPYYPQDDNELCLEIDDVIEVLEGEDGGWCLGYLRGRIGLFPSNYVKFLTAKEASAAKLKDLHEGKDAVKLPTKGSI</sequence>
<dbReference type="Pfam" id="PF13927">
    <property type="entry name" value="Ig_3"/>
    <property type="match status" value="1"/>
</dbReference>
<dbReference type="SUPFAM" id="SSF52047">
    <property type="entry name" value="RNI-like"/>
    <property type="match status" value="2"/>
</dbReference>
<dbReference type="Pfam" id="PF14604">
    <property type="entry name" value="SH3_9"/>
    <property type="match status" value="1"/>
</dbReference>
<evidence type="ECO:0000259" key="10">
    <source>
        <dbReference type="PROSITE" id="PS50017"/>
    </source>
</evidence>
<proteinExistence type="predicted"/>
<dbReference type="InterPro" id="IPR003598">
    <property type="entry name" value="Ig_sub2"/>
</dbReference>
<protein>
    <submittedName>
        <fullName evidence="13">Uncharacterized protein</fullName>
    </submittedName>
</protein>
<dbReference type="Gene3D" id="3.40.50.300">
    <property type="entry name" value="P-loop containing nucleotide triphosphate hydrolases"/>
    <property type="match status" value="1"/>
</dbReference>
<dbReference type="EMBL" id="GG666451">
    <property type="protein sequence ID" value="EEN70101.1"/>
    <property type="molecule type" value="Genomic_DNA"/>
</dbReference>
<gene>
    <name evidence="13" type="ORF">BRAFLDRAFT_67322</name>
</gene>
<dbReference type="SMART" id="SM00326">
    <property type="entry name" value="SH3"/>
    <property type="match status" value="1"/>
</dbReference>
<dbReference type="SUPFAM" id="SSF47986">
    <property type="entry name" value="DEATH domain"/>
    <property type="match status" value="1"/>
</dbReference>
<evidence type="ECO:0000256" key="8">
    <source>
        <dbReference type="SAM" id="Phobius"/>
    </source>
</evidence>
<dbReference type="Pfam" id="PF13516">
    <property type="entry name" value="LRR_6"/>
    <property type="match status" value="4"/>
</dbReference>
<feature type="domain" description="Death" evidence="10">
    <location>
        <begin position="26"/>
        <end position="95"/>
    </location>
</feature>
<dbReference type="eggNOG" id="KOG4348">
    <property type="taxonomic scope" value="Eukaryota"/>
</dbReference>
<feature type="region of interest" description="Disordered" evidence="7">
    <location>
        <begin position="1522"/>
        <end position="1542"/>
    </location>
</feature>
<dbReference type="InterPro" id="IPR036179">
    <property type="entry name" value="Ig-like_dom_sf"/>
</dbReference>
<dbReference type="CDD" id="cd00096">
    <property type="entry name" value="Ig"/>
    <property type="match status" value="1"/>
</dbReference>
<keyword evidence="4" id="KW-0067">ATP-binding</keyword>
<evidence type="ECO:0000256" key="1">
    <source>
        <dbReference type="ARBA" id="ARBA00022443"/>
    </source>
</evidence>
<keyword evidence="1 6" id="KW-0728">SH3 domain</keyword>
<dbReference type="PROSITE" id="PS50837">
    <property type="entry name" value="NACHT"/>
    <property type="match status" value="1"/>
</dbReference>
<dbReference type="Gene3D" id="3.80.10.10">
    <property type="entry name" value="Ribonuclease Inhibitor"/>
    <property type="match status" value="2"/>
</dbReference>
<name>C3XQ80_BRAFL</name>
<feature type="domain" description="NACHT" evidence="12">
    <location>
        <begin position="389"/>
        <end position="515"/>
    </location>
</feature>
<dbReference type="InterPro" id="IPR001611">
    <property type="entry name" value="Leu-rich_rpt"/>
</dbReference>
<evidence type="ECO:0000256" key="5">
    <source>
        <dbReference type="ARBA" id="ARBA00023157"/>
    </source>
</evidence>
<dbReference type="Pfam" id="PF00531">
    <property type="entry name" value="Death"/>
    <property type="match status" value="1"/>
</dbReference>
<dbReference type="InterPro" id="IPR001452">
    <property type="entry name" value="SH3_domain"/>
</dbReference>
<dbReference type="InterPro" id="IPR027417">
    <property type="entry name" value="P-loop_NTPase"/>
</dbReference>
<dbReference type="GO" id="GO:0007165">
    <property type="term" value="P:signal transduction"/>
    <property type="evidence" value="ECO:0007669"/>
    <property type="project" value="InterPro"/>
</dbReference>
<keyword evidence="2" id="KW-0732">Signal</keyword>
<dbReference type="SMART" id="SM00005">
    <property type="entry name" value="DEATH"/>
    <property type="match status" value="1"/>
</dbReference>
<dbReference type="Pfam" id="PF00047">
    <property type="entry name" value="ig"/>
    <property type="match status" value="1"/>
</dbReference>
<dbReference type="Gene3D" id="1.10.533.10">
    <property type="entry name" value="Death Domain, Fas"/>
    <property type="match status" value="1"/>
</dbReference>
<dbReference type="eggNOG" id="KOG4194">
    <property type="taxonomic scope" value="Eukaryota"/>
</dbReference>
<evidence type="ECO:0000256" key="6">
    <source>
        <dbReference type="PROSITE-ProRule" id="PRU00192"/>
    </source>
</evidence>
<keyword evidence="8" id="KW-0472">Membrane</keyword>